<dbReference type="Proteomes" id="UP001057402">
    <property type="component" value="Chromosome 9"/>
</dbReference>
<keyword evidence="2" id="KW-1185">Reference proteome</keyword>
<dbReference type="EMBL" id="CM042888">
    <property type="protein sequence ID" value="KAI4325719.1"/>
    <property type="molecule type" value="Genomic_DNA"/>
</dbReference>
<protein>
    <submittedName>
        <fullName evidence="1">Uncharacterized protein</fullName>
    </submittedName>
</protein>
<gene>
    <name evidence="1" type="ORF">MLD38_031093</name>
</gene>
<evidence type="ECO:0000313" key="2">
    <source>
        <dbReference type="Proteomes" id="UP001057402"/>
    </source>
</evidence>
<comment type="caution">
    <text evidence="1">The sequence shown here is derived from an EMBL/GenBank/DDBJ whole genome shotgun (WGS) entry which is preliminary data.</text>
</comment>
<evidence type="ECO:0000313" key="1">
    <source>
        <dbReference type="EMBL" id="KAI4325719.1"/>
    </source>
</evidence>
<reference evidence="2" key="1">
    <citation type="journal article" date="2023" name="Front. Plant Sci.">
        <title>Chromosomal-level genome assembly of Melastoma candidum provides insights into trichome evolution.</title>
        <authorList>
            <person name="Zhong Y."/>
            <person name="Wu W."/>
            <person name="Sun C."/>
            <person name="Zou P."/>
            <person name="Liu Y."/>
            <person name="Dai S."/>
            <person name="Zhou R."/>
        </authorList>
    </citation>
    <scope>NUCLEOTIDE SEQUENCE [LARGE SCALE GENOMIC DNA]</scope>
</reference>
<organism evidence="1 2">
    <name type="scientific">Melastoma candidum</name>
    <dbReference type="NCBI Taxonomy" id="119954"/>
    <lineage>
        <taxon>Eukaryota</taxon>
        <taxon>Viridiplantae</taxon>
        <taxon>Streptophyta</taxon>
        <taxon>Embryophyta</taxon>
        <taxon>Tracheophyta</taxon>
        <taxon>Spermatophyta</taxon>
        <taxon>Magnoliopsida</taxon>
        <taxon>eudicotyledons</taxon>
        <taxon>Gunneridae</taxon>
        <taxon>Pentapetalae</taxon>
        <taxon>rosids</taxon>
        <taxon>malvids</taxon>
        <taxon>Myrtales</taxon>
        <taxon>Melastomataceae</taxon>
        <taxon>Melastomatoideae</taxon>
        <taxon>Melastomateae</taxon>
        <taxon>Melastoma</taxon>
    </lineage>
</organism>
<sequence>MTMGCSRNGVICFLSKSPVSNLYIFGEAPGFAFSWLDEKNSFLAWNIATTIIKVLQRGNSLVDASQFRPVVTVNRKAGNSSYISGCLSNTMVPPIIGGLLSPRSSSKCSIISPLPSRSWSYVPVSVRCLVDGTGPVDVSSCIARWKFETNVWQIFSRIVIFIHHQIDKYGNPTIGLHEFDASAVENKTKLALPVADFRFQDYCDGSTSVLNGTGLNKSKEGQVEPISSALQCLQYLLRNKNGRKDLDVQI</sequence>
<name>A0ACB9MQS0_9MYRT</name>
<accession>A0ACB9MQS0</accession>
<proteinExistence type="predicted"/>